<dbReference type="InterPro" id="IPR017871">
    <property type="entry name" value="ABC_transporter-like_CS"/>
</dbReference>
<dbReference type="Pfam" id="PF00005">
    <property type="entry name" value="ABC_tran"/>
    <property type="match status" value="1"/>
</dbReference>
<keyword evidence="1 7" id="KW-0813">Transport</keyword>
<organism evidence="9 10">
    <name type="scientific">Denitrobaculum tricleocarpae</name>
    <dbReference type="NCBI Taxonomy" id="2591009"/>
    <lineage>
        <taxon>Bacteria</taxon>
        <taxon>Pseudomonadati</taxon>
        <taxon>Pseudomonadota</taxon>
        <taxon>Alphaproteobacteria</taxon>
        <taxon>Rhodospirillales</taxon>
        <taxon>Rhodospirillaceae</taxon>
        <taxon>Denitrobaculum</taxon>
    </lineage>
</organism>
<dbReference type="Gene3D" id="3.40.50.300">
    <property type="entry name" value="P-loop containing nucleotide triphosphate hydrolases"/>
    <property type="match status" value="1"/>
</dbReference>
<keyword evidence="4 7" id="KW-0067">ATP-binding</keyword>
<gene>
    <name evidence="7" type="primary">potA</name>
    <name evidence="9" type="ORF">FKG95_22610</name>
</gene>
<dbReference type="FunFam" id="3.40.50.300:FF:000133">
    <property type="entry name" value="Spermidine/putrescine import ATP-binding protein PotA"/>
    <property type="match status" value="1"/>
</dbReference>
<dbReference type="SUPFAM" id="SSF50331">
    <property type="entry name" value="MOP-like"/>
    <property type="match status" value="1"/>
</dbReference>
<keyword evidence="10" id="KW-1185">Reference proteome</keyword>
<accession>A0A545TFG0</accession>
<keyword evidence="6 7" id="KW-0472">Membrane</keyword>
<comment type="function">
    <text evidence="7">Part of the ABC transporter complex PotABCD involved in spermidine/putrescine import. Responsible for energy coupling to the transport system.</text>
</comment>
<evidence type="ECO:0000256" key="7">
    <source>
        <dbReference type="RuleBase" id="RU364083"/>
    </source>
</evidence>
<evidence type="ECO:0000256" key="1">
    <source>
        <dbReference type="ARBA" id="ARBA00022448"/>
    </source>
</evidence>
<dbReference type="GO" id="GO:0016887">
    <property type="term" value="F:ATP hydrolysis activity"/>
    <property type="evidence" value="ECO:0007669"/>
    <property type="project" value="InterPro"/>
</dbReference>
<dbReference type="SMART" id="SM00382">
    <property type="entry name" value="AAA"/>
    <property type="match status" value="1"/>
</dbReference>
<dbReference type="InterPro" id="IPR050093">
    <property type="entry name" value="ABC_SmlMolc_Importer"/>
</dbReference>
<dbReference type="EC" id="7.6.2.11" evidence="7"/>
<evidence type="ECO:0000256" key="4">
    <source>
        <dbReference type="ARBA" id="ARBA00022840"/>
    </source>
</evidence>
<comment type="subunit">
    <text evidence="7">The complex is composed of two ATP-binding proteins (PotA), two transmembrane proteins (PotB and PotC) and a solute-binding protein (PotD).</text>
</comment>
<dbReference type="PROSITE" id="PS00211">
    <property type="entry name" value="ABC_TRANSPORTER_1"/>
    <property type="match status" value="1"/>
</dbReference>
<dbReference type="InterPro" id="IPR003593">
    <property type="entry name" value="AAA+_ATPase"/>
</dbReference>
<dbReference type="SUPFAM" id="SSF52540">
    <property type="entry name" value="P-loop containing nucleoside triphosphate hydrolases"/>
    <property type="match status" value="1"/>
</dbReference>
<proteinExistence type="inferred from homology"/>
<keyword evidence="2 7" id="KW-1003">Cell membrane</keyword>
<dbReference type="RefSeq" id="WP_142898894.1">
    <property type="nucleotide sequence ID" value="NZ_ML660060.1"/>
</dbReference>
<dbReference type="GO" id="GO:0043190">
    <property type="term" value="C:ATP-binding cassette (ABC) transporter complex"/>
    <property type="evidence" value="ECO:0007669"/>
    <property type="project" value="InterPro"/>
</dbReference>
<evidence type="ECO:0000313" key="9">
    <source>
        <dbReference type="EMBL" id="TQV75906.1"/>
    </source>
</evidence>
<dbReference type="Proteomes" id="UP000315252">
    <property type="component" value="Unassembled WGS sequence"/>
</dbReference>
<dbReference type="PROSITE" id="PS50893">
    <property type="entry name" value="ABC_TRANSPORTER_2"/>
    <property type="match status" value="1"/>
</dbReference>
<dbReference type="GO" id="GO:0015847">
    <property type="term" value="P:putrescine transport"/>
    <property type="evidence" value="ECO:0007669"/>
    <property type="project" value="UniProtKB-ARBA"/>
</dbReference>
<dbReference type="InterPro" id="IPR027417">
    <property type="entry name" value="P-loop_NTPase"/>
</dbReference>
<protein>
    <recommendedName>
        <fullName evidence="7">Spermidine/putrescine import ATP-binding protein PotA</fullName>
        <ecNumber evidence="7">7.6.2.11</ecNumber>
    </recommendedName>
</protein>
<dbReference type="Gene3D" id="2.40.50.100">
    <property type="match status" value="1"/>
</dbReference>
<dbReference type="GO" id="GO:0005524">
    <property type="term" value="F:ATP binding"/>
    <property type="evidence" value="ECO:0007669"/>
    <property type="project" value="UniProtKB-KW"/>
</dbReference>
<dbReference type="NCBIfam" id="TIGR01187">
    <property type="entry name" value="potA"/>
    <property type="match status" value="1"/>
</dbReference>
<comment type="caution">
    <text evidence="9">The sequence shown here is derived from an EMBL/GenBank/DDBJ whole genome shotgun (WGS) entry which is preliminary data.</text>
</comment>
<evidence type="ECO:0000259" key="8">
    <source>
        <dbReference type="PROSITE" id="PS50893"/>
    </source>
</evidence>
<evidence type="ECO:0000256" key="5">
    <source>
        <dbReference type="ARBA" id="ARBA00022967"/>
    </source>
</evidence>
<dbReference type="AlphaFoldDB" id="A0A545TFG0"/>
<evidence type="ECO:0000256" key="2">
    <source>
        <dbReference type="ARBA" id="ARBA00022475"/>
    </source>
</evidence>
<keyword evidence="5 7" id="KW-1278">Translocase</keyword>
<keyword evidence="3 7" id="KW-0547">Nucleotide-binding</keyword>
<dbReference type="InterPro" id="IPR003439">
    <property type="entry name" value="ABC_transporter-like_ATP-bd"/>
</dbReference>
<comment type="catalytic activity">
    <reaction evidence="7">
        <text>ATP + H2O + polyamine-[polyamine-binding protein]Side 1 = ADP + phosphate + polyamineSide 2 + [polyamine-binding protein]Side 1.</text>
        <dbReference type="EC" id="7.6.2.11"/>
    </reaction>
</comment>
<feature type="domain" description="ABC transporter" evidence="8">
    <location>
        <begin position="22"/>
        <end position="252"/>
    </location>
</feature>
<dbReference type="InterPro" id="IPR008995">
    <property type="entry name" value="Mo/tungstate-bd_C_term_dom"/>
</dbReference>
<dbReference type="InterPro" id="IPR013611">
    <property type="entry name" value="Transp-assoc_OB_typ2"/>
</dbReference>
<evidence type="ECO:0000256" key="3">
    <source>
        <dbReference type="ARBA" id="ARBA00022741"/>
    </source>
</evidence>
<dbReference type="PANTHER" id="PTHR42781">
    <property type="entry name" value="SPERMIDINE/PUTRESCINE IMPORT ATP-BINDING PROTEIN POTA"/>
    <property type="match status" value="1"/>
</dbReference>
<comment type="similarity">
    <text evidence="7">Belongs to the ABC transporter superfamily. Spermidine/putrescine importer (TC 3.A.1.11.1) family.</text>
</comment>
<dbReference type="InterPro" id="IPR005893">
    <property type="entry name" value="PotA-like"/>
</dbReference>
<evidence type="ECO:0000256" key="6">
    <source>
        <dbReference type="ARBA" id="ARBA00023136"/>
    </source>
</evidence>
<evidence type="ECO:0000313" key="10">
    <source>
        <dbReference type="Proteomes" id="UP000315252"/>
    </source>
</evidence>
<sequence>MTPAASSAGSPANTPAGGALPITIRDATKAYGRIFALDNVDLDVRSGEFLTLLGPSGSGKTTLLMVLAGFTRPDYGSIKFGEREIVRTPPHKRDLGMVFQNYALFPHMTVAANVAFPLKLRSVSKPEMDQRVEQALETVQLGGYGERRIDQLSGGQRQRVALARAIVFEPRILLMDEPLSALDKKLREQMQIELRRLHDKLGMTTVYVTHDQREALTMSDRIAVINHGRVMQLGTPNEIYERPANRFVADFIGESTFLPVSIQDGVASFAGQALKVAQLPRGDHELLLMLRPERLHLVTNGEEVLDGAVNAFQAQVREMVYQGDSFLMYTALEDGTEVTVRGMTRRDMVSSLPAIGDAVQLALHSDDTVLVSAEGT</sequence>
<dbReference type="OrthoDB" id="9802264at2"/>
<name>A0A545TFG0_9PROT</name>
<dbReference type="EMBL" id="VHSH01000009">
    <property type="protein sequence ID" value="TQV75906.1"/>
    <property type="molecule type" value="Genomic_DNA"/>
</dbReference>
<dbReference type="GO" id="GO:0015417">
    <property type="term" value="F:ABC-type polyamine transporter activity"/>
    <property type="evidence" value="ECO:0007669"/>
    <property type="project" value="UniProtKB-EC"/>
</dbReference>
<dbReference type="PANTHER" id="PTHR42781:SF4">
    <property type="entry name" value="SPERMIDINE_PUTRESCINE IMPORT ATP-BINDING PROTEIN POTA"/>
    <property type="match status" value="1"/>
</dbReference>
<dbReference type="Pfam" id="PF08402">
    <property type="entry name" value="TOBE_2"/>
    <property type="match status" value="1"/>
</dbReference>
<reference evidence="9 10" key="1">
    <citation type="submission" date="2019-06" db="EMBL/GenBank/DDBJ databases">
        <title>Whole genome sequence for Rhodospirillaceae sp. R148.</title>
        <authorList>
            <person name="Wang G."/>
        </authorList>
    </citation>
    <scope>NUCLEOTIDE SEQUENCE [LARGE SCALE GENOMIC DNA]</scope>
    <source>
        <strain evidence="9 10">R148</strain>
    </source>
</reference>